<sequence>MSDFYDTEFRCKSRKRRYATLDELKRHFRREHGKGKLFRCDHCDYTSIRKGDVARHCSRRHPESQKGESAPSVVKPASTSKGQRTPPKIQRKHLDWPSLNEILGSPHSVKDLREQHGRNPPTPYVTPLRRPESADQKEGAVPTEASRNGEDVLGDRQQPGPQAQVETPEGPQSGVIEQTSQTNCDTGETSRESARHDTDGEVGNDTAEEEVRRATIDSRKTGTATICDGHVKERISTVVLPDGRIFVTKEKFDL</sequence>
<protein>
    <recommendedName>
        <fullName evidence="2">C2H2-type domain-containing protein</fullName>
    </recommendedName>
</protein>
<feature type="region of interest" description="Disordered" evidence="1">
    <location>
        <begin position="52"/>
        <end position="210"/>
    </location>
</feature>
<feature type="compositionally biased region" description="Polar residues" evidence="1">
    <location>
        <begin position="175"/>
        <end position="187"/>
    </location>
</feature>
<reference evidence="3" key="1">
    <citation type="submission" date="2021-10" db="EMBL/GenBank/DDBJ databases">
        <title>Tropical sea cucumber genome reveals ecological adaptation and Cuvierian tubules defense mechanism.</title>
        <authorList>
            <person name="Chen T."/>
        </authorList>
    </citation>
    <scope>NUCLEOTIDE SEQUENCE</scope>
    <source>
        <strain evidence="3">Nanhai2018</strain>
        <tissue evidence="3">Muscle</tissue>
    </source>
</reference>
<dbReference type="OrthoDB" id="2757115at2759"/>
<evidence type="ECO:0000313" key="4">
    <source>
        <dbReference type="Proteomes" id="UP001152320"/>
    </source>
</evidence>
<feature type="compositionally biased region" description="Basic and acidic residues" evidence="1">
    <location>
        <begin position="108"/>
        <end position="117"/>
    </location>
</feature>
<accession>A0A9Q1HEH8</accession>
<dbReference type="SMART" id="SM00355">
    <property type="entry name" value="ZnF_C2H2"/>
    <property type="match status" value="2"/>
</dbReference>
<feature type="domain" description="C2H2-type" evidence="2">
    <location>
        <begin position="9"/>
        <end position="32"/>
    </location>
</feature>
<proteinExistence type="predicted"/>
<name>A0A9Q1HEH8_HOLLE</name>
<feature type="compositionally biased region" description="Basic and acidic residues" evidence="1">
    <location>
        <begin position="52"/>
        <end position="66"/>
    </location>
</feature>
<feature type="compositionally biased region" description="Basic and acidic residues" evidence="1">
    <location>
        <begin position="129"/>
        <end position="138"/>
    </location>
</feature>
<dbReference type="AlphaFoldDB" id="A0A9Q1HEH8"/>
<feature type="compositionally biased region" description="Basic and acidic residues" evidence="1">
    <location>
        <begin position="188"/>
        <end position="199"/>
    </location>
</feature>
<organism evidence="3 4">
    <name type="scientific">Holothuria leucospilota</name>
    <name type="common">Black long sea cucumber</name>
    <name type="synonym">Mertensiothuria leucospilota</name>
    <dbReference type="NCBI Taxonomy" id="206669"/>
    <lineage>
        <taxon>Eukaryota</taxon>
        <taxon>Metazoa</taxon>
        <taxon>Echinodermata</taxon>
        <taxon>Eleutherozoa</taxon>
        <taxon>Echinozoa</taxon>
        <taxon>Holothuroidea</taxon>
        <taxon>Aspidochirotacea</taxon>
        <taxon>Aspidochirotida</taxon>
        <taxon>Holothuriidae</taxon>
        <taxon>Holothuria</taxon>
    </lineage>
</organism>
<dbReference type="InterPro" id="IPR013087">
    <property type="entry name" value="Znf_C2H2_type"/>
</dbReference>
<evidence type="ECO:0000256" key="1">
    <source>
        <dbReference type="SAM" id="MobiDB-lite"/>
    </source>
</evidence>
<dbReference type="Proteomes" id="UP001152320">
    <property type="component" value="Chromosome 4"/>
</dbReference>
<evidence type="ECO:0000313" key="3">
    <source>
        <dbReference type="EMBL" id="KAJ8043020.1"/>
    </source>
</evidence>
<dbReference type="EMBL" id="JAIZAY010000004">
    <property type="protein sequence ID" value="KAJ8043020.1"/>
    <property type="molecule type" value="Genomic_DNA"/>
</dbReference>
<dbReference type="Gene3D" id="3.30.160.60">
    <property type="entry name" value="Classic Zinc Finger"/>
    <property type="match status" value="1"/>
</dbReference>
<keyword evidence="4" id="KW-1185">Reference proteome</keyword>
<evidence type="ECO:0000259" key="2">
    <source>
        <dbReference type="SMART" id="SM00355"/>
    </source>
</evidence>
<comment type="caution">
    <text evidence="3">The sequence shown here is derived from an EMBL/GenBank/DDBJ whole genome shotgun (WGS) entry which is preliminary data.</text>
</comment>
<gene>
    <name evidence="3" type="ORF">HOLleu_09938</name>
</gene>
<feature type="domain" description="C2H2-type" evidence="2">
    <location>
        <begin position="38"/>
        <end position="61"/>
    </location>
</feature>